<gene>
    <name evidence="1" type="ORF">N7G274_009084</name>
</gene>
<evidence type="ECO:0000313" key="1">
    <source>
        <dbReference type="EMBL" id="KAL2038137.1"/>
    </source>
</evidence>
<comment type="caution">
    <text evidence="1">The sequence shown here is derived from an EMBL/GenBank/DDBJ whole genome shotgun (WGS) entry which is preliminary data.</text>
</comment>
<proteinExistence type="predicted"/>
<dbReference type="Proteomes" id="UP001590950">
    <property type="component" value="Unassembled WGS sequence"/>
</dbReference>
<dbReference type="EMBL" id="JBEFKJ010000034">
    <property type="protein sequence ID" value="KAL2038137.1"/>
    <property type="molecule type" value="Genomic_DNA"/>
</dbReference>
<sequence>MDVISALASITGLLAVAAKIISVSPDFIKKEKNAPRSMHNIAKEVSDLRFCLARLLPFI</sequence>
<protein>
    <submittedName>
        <fullName evidence="1">Uncharacterized protein</fullName>
    </submittedName>
</protein>
<reference evidence="1 2" key="1">
    <citation type="submission" date="2024-09" db="EMBL/GenBank/DDBJ databases">
        <title>Rethinking Asexuality: The Enigmatic Case of Functional Sexual Genes in Lepraria (Stereocaulaceae).</title>
        <authorList>
            <person name="Doellman M."/>
            <person name="Sun Y."/>
            <person name="Barcenas-Pena A."/>
            <person name="Lumbsch H.T."/>
            <person name="Grewe F."/>
        </authorList>
    </citation>
    <scope>NUCLEOTIDE SEQUENCE [LARGE SCALE GENOMIC DNA]</scope>
    <source>
        <strain evidence="1 2">Mercado 3170</strain>
    </source>
</reference>
<keyword evidence="2" id="KW-1185">Reference proteome</keyword>
<accession>A0ABR3ZWX0</accession>
<evidence type="ECO:0000313" key="2">
    <source>
        <dbReference type="Proteomes" id="UP001590950"/>
    </source>
</evidence>
<name>A0ABR3ZWX0_9LECA</name>
<organism evidence="1 2">
    <name type="scientific">Stereocaulon virgatum</name>
    <dbReference type="NCBI Taxonomy" id="373712"/>
    <lineage>
        <taxon>Eukaryota</taxon>
        <taxon>Fungi</taxon>
        <taxon>Dikarya</taxon>
        <taxon>Ascomycota</taxon>
        <taxon>Pezizomycotina</taxon>
        <taxon>Lecanoromycetes</taxon>
        <taxon>OSLEUM clade</taxon>
        <taxon>Lecanoromycetidae</taxon>
        <taxon>Lecanorales</taxon>
        <taxon>Lecanorineae</taxon>
        <taxon>Stereocaulaceae</taxon>
        <taxon>Stereocaulon</taxon>
    </lineage>
</organism>